<dbReference type="PROSITE" id="PS50217">
    <property type="entry name" value="BZIP"/>
    <property type="match status" value="1"/>
</dbReference>
<dbReference type="Proteomes" id="UP000769157">
    <property type="component" value="Unassembled WGS sequence"/>
</dbReference>
<dbReference type="EMBL" id="JAEUBE010000487">
    <property type="protein sequence ID" value="KAH3661198.1"/>
    <property type="molecule type" value="Genomic_DNA"/>
</dbReference>
<dbReference type="CDD" id="cd14688">
    <property type="entry name" value="bZIP_YAP"/>
    <property type="match status" value="1"/>
</dbReference>
<proteinExistence type="predicted"/>
<reference evidence="6" key="1">
    <citation type="journal article" date="2021" name="Open Biol.">
        <title>Shared evolutionary footprints suggest mitochondrial oxidative damage underlies multiple complex I losses in fungi.</title>
        <authorList>
            <person name="Schikora-Tamarit M.A."/>
            <person name="Marcet-Houben M."/>
            <person name="Nosek J."/>
            <person name="Gabaldon T."/>
        </authorList>
    </citation>
    <scope>NUCLEOTIDE SEQUENCE</scope>
    <source>
        <strain evidence="6">CBS6075</strain>
    </source>
</reference>
<organism evidence="6 7">
    <name type="scientific">Ogataea philodendri</name>
    <dbReference type="NCBI Taxonomy" id="1378263"/>
    <lineage>
        <taxon>Eukaryota</taxon>
        <taxon>Fungi</taxon>
        <taxon>Dikarya</taxon>
        <taxon>Ascomycota</taxon>
        <taxon>Saccharomycotina</taxon>
        <taxon>Pichiomycetes</taxon>
        <taxon>Pichiales</taxon>
        <taxon>Pichiaceae</taxon>
        <taxon>Ogataea</taxon>
    </lineage>
</organism>
<feature type="region of interest" description="Disordered" evidence="4">
    <location>
        <begin position="92"/>
        <end position="161"/>
    </location>
</feature>
<evidence type="ECO:0000256" key="2">
    <source>
        <dbReference type="ARBA" id="ARBA00004496"/>
    </source>
</evidence>
<feature type="compositionally biased region" description="Basic and acidic residues" evidence="4">
    <location>
        <begin position="344"/>
        <end position="355"/>
    </location>
</feature>
<dbReference type="RefSeq" id="XP_046058322.1">
    <property type="nucleotide sequence ID" value="XM_046207909.1"/>
</dbReference>
<evidence type="ECO:0000256" key="3">
    <source>
        <dbReference type="ARBA" id="ARBA00023242"/>
    </source>
</evidence>
<dbReference type="InterPro" id="IPR004827">
    <property type="entry name" value="bZIP"/>
</dbReference>
<evidence type="ECO:0000256" key="4">
    <source>
        <dbReference type="SAM" id="MobiDB-lite"/>
    </source>
</evidence>
<dbReference type="GO" id="GO:0005737">
    <property type="term" value="C:cytoplasm"/>
    <property type="evidence" value="ECO:0007669"/>
    <property type="project" value="UniProtKB-SubCell"/>
</dbReference>
<dbReference type="InterPro" id="IPR023167">
    <property type="entry name" value="Yap1_redox_dom_sf"/>
</dbReference>
<keyword evidence="3" id="KW-0539">Nucleus</keyword>
<evidence type="ECO:0000313" key="6">
    <source>
        <dbReference type="EMBL" id="KAH3661198.1"/>
    </source>
</evidence>
<evidence type="ECO:0000256" key="1">
    <source>
        <dbReference type="ARBA" id="ARBA00004123"/>
    </source>
</evidence>
<comment type="caution">
    <text evidence="6">The sequence shown here is derived from an EMBL/GenBank/DDBJ whole genome shotgun (WGS) entry which is preliminary data.</text>
</comment>
<dbReference type="InterPro" id="IPR013910">
    <property type="entry name" value="TF_PAP1"/>
</dbReference>
<dbReference type="GO" id="GO:0034599">
    <property type="term" value="P:cellular response to oxidative stress"/>
    <property type="evidence" value="ECO:0007669"/>
    <property type="project" value="UniProtKB-ARBA"/>
</dbReference>
<dbReference type="Gene3D" id="1.20.5.170">
    <property type="match status" value="1"/>
</dbReference>
<dbReference type="InterPro" id="IPR050936">
    <property type="entry name" value="AP-1-like"/>
</dbReference>
<dbReference type="GO" id="GO:0090575">
    <property type="term" value="C:RNA polymerase II transcription regulator complex"/>
    <property type="evidence" value="ECO:0007669"/>
    <property type="project" value="TreeGrafter"/>
</dbReference>
<dbReference type="PROSITE" id="PS00036">
    <property type="entry name" value="BZIP_BASIC"/>
    <property type="match status" value="1"/>
</dbReference>
<keyword evidence="7" id="KW-1185">Reference proteome</keyword>
<protein>
    <recommendedName>
        <fullName evidence="5">BZIP domain-containing protein</fullName>
    </recommendedName>
</protein>
<dbReference type="AlphaFoldDB" id="A0A9P8NWL0"/>
<dbReference type="GeneID" id="70238569"/>
<feature type="region of interest" description="Disordered" evidence="4">
    <location>
        <begin position="1"/>
        <end position="49"/>
    </location>
</feature>
<dbReference type="FunFam" id="1.20.5.170:FF:000067">
    <property type="entry name" value="BZIP transcription factor"/>
    <property type="match status" value="1"/>
</dbReference>
<comment type="subcellular location">
    <subcellularLocation>
        <location evidence="2">Cytoplasm</location>
    </subcellularLocation>
    <subcellularLocation>
        <location evidence="1">Nucleus</location>
    </subcellularLocation>
</comment>
<name>A0A9P8NWL0_9ASCO</name>
<dbReference type="OrthoDB" id="5380163at2759"/>
<dbReference type="GO" id="GO:0000976">
    <property type="term" value="F:transcription cis-regulatory region binding"/>
    <property type="evidence" value="ECO:0007669"/>
    <property type="project" value="InterPro"/>
</dbReference>
<dbReference type="Gene3D" id="1.10.238.100">
    <property type="entry name" value="YAP1 redox domain. Chain B"/>
    <property type="match status" value="1"/>
</dbReference>
<dbReference type="Pfam" id="PF08601">
    <property type="entry name" value="PAP1"/>
    <property type="match status" value="1"/>
</dbReference>
<dbReference type="SUPFAM" id="SSF111430">
    <property type="entry name" value="YAP1 redox domain"/>
    <property type="match status" value="1"/>
</dbReference>
<dbReference type="SUPFAM" id="SSF57959">
    <property type="entry name" value="Leucine zipper domain"/>
    <property type="match status" value="1"/>
</dbReference>
<feature type="domain" description="BZIP" evidence="5">
    <location>
        <begin position="25"/>
        <end position="88"/>
    </location>
</feature>
<evidence type="ECO:0000259" key="5">
    <source>
        <dbReference type="PROSITE" id="PS50217"/>
    </source>
</evidence>
<sequence length="434" mass="47872">MSSTVSSSSPDDGVHTKPGRKPISTEPSNKRTAQNRAAQRAFRERKEKKMKELEMKVQLLENEKLQITNETELLRIQVDTLMNELTRQSGGELPVKLPTMADVRQKNPGSVSAITSTDSEKSISNSSSPNNSTHTPTSSCSSAVDRGSESQVPWPDKERWYRQSEQPYDIAKNDLNKLNQSSYKDEFTEEVGFCDSLGTVCGNKEDPVPKSKRPGSVSGKATSTFGSSLNLGSEISSSSPFQMLADYGTTKSDSNDLPFLFDTPTYDASLVFDQSNPSAFSPSDLIFSTNEVDLAAGQETNPLDGLITEESKDDPFGDFFNSSQQLTQNNLNSLNGKSFKLWDEKDDKKDDKNDNDASETVPDTSKNLMKCSQIWERITTHPKFSELDIDGLCSELKMKAKCSEVGVVVDGKDVGDVLTRAFNKESLTELLNKQ</sequence>
<dbReference type="PANTHER" id="PTHR40621:SF6">
    <property type="entry name" value="AP-1-LIKE TRANSCRIPTION FACTOR YAP1-RELATED"/>
    <property type="match status" value="1"/>
</dbReference>
<accession>A0A9P8NWL0</accession>
<evidence type="ECO:0000313" key="7">
    <source>
        <dbReference type="Proteomes" id="UP000769157"/>
    </source>
</evidence>
<feature type="region of interest" description="Disordered" evidence="4">
    <location>
        <begin position="344"/>
        <end position="363"/>
    </location>
</feature>
<dbReference type="PANTHER" id="PTHR40621">
    <property type="entry name" value="TRANSCRIPTION FACTOR KAPC-RELATED"/>
    <property type="match status" value="1"/>
</dbReference>
<feature type="compositionally biased region" description="Low complexity" evidence="4">
    <location>
        <begin position="122"/>
        <end position="142"/>
    </location>
</feature>
<reference evidence="6" key="2">
    <citation type="submission" date="2021-01" db="EMBL/GenBank/DDBJ databases">
        <authorList>
            <person name="Schikora-Tamarit M.A."/>
        </authorList>
    </citation>
    <scope>NUCLEOTIDE SEQUENCE</scope>
    <source>
        <strain evidence="6">CBS6075</strain>
    </source>
</reference>
<dbReference type="SMART" id="SM00338">
    <property type="entry name" value="BRLZ"/>
    <property type="match status" value="1"/>
</dbReference>
<dbReference type="InterPro" id="IPR046347">
    <property type="entry name" value="bZIP_sf"/>
</dbReference>
<dbReference type="Pfam" id="PF00170">
    <property type="entry name" value="bZIP_1"/>
    <property type="match status" value="1"/>
</dbReference>
<gene>
    <name evidence="6" type="ORF">OGAPHI_006605</name>
</gene>
<feature type="region of interest" description="Disordered" evidence="4">
    <location>
        <begin position="203"/>
        <end position="222"/>
    </location>
</feature>
<feature type="compositionally biased region" description="Polar residues" evidence="4">
    <location>
        <begin position="25"/>
        <end position="37"/>
    </location>
</feature>
<dbReference type="GO" id="GO:0001228">
    <property type="term" value="F:DNA-binding transcription activator activity, RNA polymerase II-specific"/>
    <property type="evidence" value="ECO:0007669"/>
    <property type="project" value="TreeGrafter"/>
</dbReference>